<dbReference type="Gene3D" id="3.30.300.30">
    <property type="match status" value="1"/>
</dbReference>
<dbReference type="Pfam" id="PF00501">
    <property type="entry name" value="AMP-binding"/>
    <property type="match status" value="1"/>
</dbReference>
<dbReference type="SUPFAM" id="SSF56801">
    <property type="entry name" value="Acetyl-CoA synthetase-like"/>
    <property type="match status" value="1"/>
</dbReference>
<feature type="domain" description="AMP-binding enzyme C-terminal" evidence="6">
    <location>
        <begin position="447"/>
        <end position="523"/>
    </location>
</feature>
<accession>A0A9P0AA44</accession>
<dbReference type="InterPro" id="IPR020845">
    <property type="entry name" value="AMP-binding_CS"/>
</dbReference>
<dbReference type="Gene3D" id="3.40.50.12780">
    <property type="entry name" value="N-terminal domain of ligase-like"/>
    <property type="match status" value="1"/>
</dbReference>
<dbReference type="PANTHER" id="PTHR24096:SF149">
    <property type="entry name" value="AMP-BINDING DOMAIN-CONTAINING PROTEIN-RELATED"/>
    <property type="match status" value="1"/>
</dbReference>
<dbReference type="GO" id="GO:0016405">
    <property type="term" value="F:CoA-ligase activity"/>
    <property type="evidence" value="ECO:0007669"/>
    <property type="project" value="TreeGrafter"/>
</dbReference>
<evidence type="ECO:0000256" key="4">
    <source>
        <dbReference type="ARBA" id="ARBA00023140"/>
    </source>
</evidence>
<dbReference type="Pfam" id="PF13193">
    <property type="entry name" value="AMP-binding_C"/>
    <property type="match status" value="1"/>
</dbReference>
<sequence length="566" mass="63071">MYINKSERSDVSVVLHLRGLDRTTNVDAETHRRISFDDIKCKCAKLAKWFRSHNLGKGSTVGLMSSNNIDFIWILLGVWTSGAACRLICPKSTLYELIHALDITPVECLLMQKGKLKRLACPKISAVKYVLEFGEEKTHCSDGAITLEDALKDLKEDDHFDQSLQVKPTVQNETQNVAARDKSSNIPDDIALILTSSGTTGLPKCVMLTHGNIITALKKRHLFVEKSAVALGLMPFRHAYGLITMVMCLCEGAVLVNMTSFSFLRWINIIKEFSVSHLHIVPSLSLSLLKSDIVNFEDLRSVRQIWVAAAPICEEAHEKLKKKFHQPVRIYKAYGLTEATFIVAFGEFERQKPGCIGKIVETMQCKIIDKDSGDDLPINKVGEVCFKGPMVAKGYVNDPEATAEIFCSGGWVRSGDLGSLDEAGCFYYVDRMKNIIKYQGQQISPCELETVLISHPDVKEAAVIGVPHEIFGEVPRAFIVPLDHSKVIAQDIHDYMKEMVAPFKQLIGGIVFLTELPKTGLGKVKRSTLLNFEPKTVFYDEIRGKISVHSHTLESGENRTEAVTTK</sequence>
<keyword evidence="8" id="KW-1185">Reference proteome</keyword>
<gene>
    <name evidence="7" type="ORF">BEMITA_LOCUS6107</name>
</gene>
<dbReference type="InterPro" id="IPR042099">
    <property type="entry name" value="ANL_N_sf"/>
</dbReference>
<evidence type="ECO:0000313" key="8">
    <source>
        <dbReference type="Proteomes" id="UP001152759"/>
    </source>
</evidence>
<evidence type="ECO:0000256" key="2">
    <source>
        <dbReference type="ARBA" id="ARBA00006432"/>
    </source>
</evidence>
<evidence type="ECO:0000256" key="3">
    <source>
        <dbReference type="ARBA" id="ARBA00022598"/>
    </source>
</evidence>
<dbReference type="PANTHER" id="PTHR24096">
    <property type="entry name" value="LONG-CHAIN-FATTY-ACID--COA LIGASE"/>
    <property type="match status" value="1"/>
</dbReference>
<keyword evidence="4" id="KW-0576">Peroxisome</keyword>
<dbReference type="PROSITE" id="PS00455">
    <property type="entry name" value="AMP_BINDING"/>
    <property type="match status" value="1"/>
</dbReference>
<dbReference type="FunFam" id="3.30.300.30:FF:000007">
    <property type="entry name" value="4-coumarate--CoA ligase 2"/>
    <property type="match status" value="1"/>
</dbReference>
<name>A0A9P0AA44_BEMTA</name>
<dbReference type="EMBL" id="OU963864">
    <property type="protein sequence ID" value="CAH0387048.1"/>
    <property type="molecule type" value="Genomic_DNA"/>
</dbReference>
<evidence type="ECO:0000259" key="6">
    <source>
        <dbReference type="Pfam" id="PF13193"/>
    </source>
</evidence>
<protein>
    <submittedName>
        <fullName evidence="7">Uncharacterized protein</fullName>
    </submittedName>
</protein>
<reference evidence="7" key="1">
    <citation type="submission" date="2021-12" db="EMBL/GenBank/DDBJ databases">
        <authorList>
            <person name="King R."/>
        </authorList>
    </citation>
    <scope>NUCLEOTIDE SEQUENCE</scope>
</reference>
<evidence type="ECO:0000259" key="5">
    <source>
        <dbReference type="Pfam" id="PF00501"/>
    </source>
</evidence>
<dbReference type="InterPro" id="IPR000873">
    <property type="entry name" value="AMP-dep_synth/lig_dom"/>
</dbReference>
<comment type="similarity">
    <text evidence="2">Belongs to the ATP-dependent AMP-binding enzyme family.</text>
</comment>
<dbReference type="InterPro" id="IPR045851">
    <property type="entry name" value="AMP-bd_C_sf"/>
</dbReference>
<evidence type="ECO:0000313" key="7">
    <source>
        <dbReference type="EMBL" id="CAH0387048.1"/>
    </source>
</evidence>
<dbReference type="GO" id="GO:0005777">
    <property type="term" value="C:peroxisome"/>
    <property type="evidence" value="ECO:0007669"/>
    <property type="project" value="UniProtKB-SubCell"/>
</dbReference>
<dbReference type="InterPro" id="IPR025110">
    <property type="entry name" value="AMP-bd_C"/>
</dbReference>
<feature type="domain" description="AMP-dependent synthetase/ligase" evidence="5">
    <location>
        <begin position="21"/>
        <end position="395"/>
    </location>
</feature>
<organism evidence="7 8">
    <name type="scientific">Bemisia tabaci</name>
    <name type="common">Sweetpotato whitefly</name>
    <name type="synonym">Aleurodes tabaci</name>
    <dbReference type="NCBI Taxonomy" id="7038"/>
    <lineage>
        <taxon>Eukaryota</taxon>
        <taxon>Metazoa</taxon>
        <taxon>Ecdysozoa</taxon>
        <taxon>Arthropoda</taxon>
        <taxon>Hexapoda</taxon>
        <taxon>Insecta</taxon>
        <taxon>Pterygota</taxon>
        <taxon>Neoptera</taxon>
        <taxon>Paraneoptera</taxon>
        <taxon>Hemiptera</taxon>
        <taxon>Sternorrhyncha</taxon>
        <taxon>Aleyrodoidea</taxon>
        <taxon>Aleyrodidae</taxon>
        <taxon>Aleyrodinae</taxon>
        <taxon>Bemisia</taxon>
    </lineage>
</organism>
<evidence type="ECO:0000256" key="1">
    <source>
        <dbReference type="ARBA" id="ARBA00004275"/>
    </source>
</evidence>
<dbReference type="Proteomes" id="UP001152759">
    <property type="component" value="Chromosome 3"/>
</dbReference>
<comment type="subcellular location">
    <subcellularLocation>
        <location evidence="1">Peroxisome</location>
    </subcellularLocation>
</comment>
<keyword evidence="3" id="KW-0436">Ligase</keyword>
<proteinExistence type="inferred from homology"/>
<dbReference type="AlphaFoldDB" id="A0A9P0AA44"/>